<comment type="caution">
    <text evidence="2">The sequence shown here is derived from an EMBL/GenBank/DDBJ whole genome shotgun (WGS) entry which is preliminary data.</text>
</comment>
<dbReference type="AlphaFoldDB" id="A0A813IR28"/>
<dbReference type="Proteomes" id="UP000626109">
    <property type="component" value="Unassembled WGS sequence"/>
</dbReference>
<sequence>DSPWPPTGQAGASSSSAKAAPPPRPAAPQRGLESWMEKCPDGNIKCKACDRVATDEHLQTPDHIGRLERYLEQERLEREGYRAPPEPFMAYAKFDGTWKMLKCLLCGKWDDGFSHTMTGGSKDHVKRWGNWEWYKDDVTKQKLVLHPELQGG</sequence>
<feature type="compositionally biased region" description="Low complexity" evidence="1">
    <location>
        <begin position="7"/>
        <end position="19"/>
    </location>
</feature>
<proteinExistence type="predicted"/>
<evidence type="ECO:0000256" key="1">
    <source>
        <dbReference type="SAM" id="MobiDB-lite"/>
    </source>
</evidence>
<evidence type="ECO:0000313" key="3">
    <source>
        <dbReference type="Proteomes" id="UP000626109"/>
    </source>
</evidence>
<feature type="non-terminal residue" evidence="2">
    <location>
        <position position="152"/>
    </location>
</feature>
<dbReference type="EMBL" id="CAJNNW010012640">
    <property type="protein sequence ID" value="CAE8654514.1"/>
    <property type="molecule type" value="Genomic_DNA"/>
</dbReference>
<accession>A0A813IR28</accession>
<evidence type="ECO:0000313" key="2">
    <source>
        <dbReference type="EMBL" id="CAE8654514.1"/>
    </source>
</evidence>
<name>A0A813IR28_POLGL</name>
<organism evidence="2 3">
    <name type="scientific">Polarella glacialis</name>
    <name type="common">Dinoflagellate</name>
    <dbReference type="NCBI Taxonomy" id="89957"/>
    <lineage>
        <taxon>Eukaryota</taxon>
        <taxon>Sar</taxon>
        <taxon>Alveolata</taxon>
        <taxon>Dinophyceae</taxon>
        <taxon>Suessiales</taxon>
        <taxon>Suessiaceae</taxon>
        <taxon>Polarella</taxon>
    </lineage>
</organism>
<feature type="region of interest" description="Disordered" evidence="1">
    <location>
        <begin position="1"/>
        <end position="33"/>
    </location>
</feature>
<feature type="non-terminal residue" evidence="2">
    <location>
        <position position="1"/>
    </location>
</feature>
<reference evidence="2" key="1">
    <citation type="submission" date="2021-02" db="EMBL/GenBank/DDBJ databases">
        <authorList>
            <person name="Dougan E. K."/>
            <person name="Rhodes N."/>
            <person name="Thang M."/>
            <person name="Chan C."/>
        </authorList>
    </citation>
    <scope>NUCLEOTIDE SEQUENCE</scope>
</reference>
<protein>
    <submittedName>
        <fullName evidence="2">Uncharacterized protein</fullName>
    </submittedName>
</protein>
<gene>
    <name evidence="2" type="ORF">PGLA2088_LOCUS11050</name>
</gene>